<proteinExistence type="predicted"/>
<dbReference type="Proteomes" id="UP001597283">
    <property type="component" value="Unassembled WGS sequence"/>
</dbReference>
<dbReference type="InterPro" id="IPR011044">
    <property type="entry name" value="Quino_amine_DH_bsu"/>
</dbReference>
<feature type="transmembrane region" description="Helical" evidence="1">
    <location>
        <begin position="528"/>
        <end position="547"/>
    </location>
</feature>
<feature type="transmembrane region" description="Helical" evidence="1">
    <location>
        <begin position="559"/>
        <end position="578"/>
    </location>
</feature>
<feature type="transmembrane region" description="Helical" evidence="1">
    <location>
        <begin position="12"/>
        <end position="34"/>
    </location>
</feature>
<keyword evidence="1" id="KW-1133">Transmembrane helix</keyword>
<comment type="caution">
    <text evidence="2">The sequence shown here is derived from an EMBL/GenBank/DDBJ whole genome shotgun (WGS) entry which is preliminary data.</text>
</comment>
<evidence type="ECO:0000313" key="2">
    <source>
        <dbReference type="EMBL" id="MFD1786205.1"/>
    </source>
</evidence>
<dbReference type="EMBL" id="JBHUFC010000001">
    <property type="protein sequence ID" value="MFD1786205.1"/>
    <property type="molecule type" value="Genomic_DNA"/>
</dbReference>
<feature type="transmembrane region" description="Helical" evidence="1">
    <location>
        <begin position="176"/>
        <end position="193"/>
    </location>
</feature>
<keyword evidence="1" id="KW-0812">Transmembrane</keyword>
<keyword evidence="1" id="KW-0472">Membrane</keyword>
<accession>A0ABW4NA65</accession>
<reference evidence="3" key="1">
    <citation type="journal article" date="2019" name="Int. J. Syst. Evol. Microbiol.">
        <title>The Global Catalogue of Microorganisms (GCM) 10K type strain sequencing project: providing services to taxonomists for standard genome sequencing and annotation.</title>
        <authorList>
            <consortium name="The Broad Institute Genomics Platform"/>
            <consortium name="The Broad Institute Genome Sequencing Center for Infectious Disease"/>
            <person name="Wu L."/>
            <person name="Ma J."/>
        </authorList>
    </citation>
    <scope>NUCLEOTIDE SEQUENCE [LARGE SCALE GENOMIC DNA]</scope>
    <source>
        <strain evidence="3">Q85</strain>
    </source>
</reference>
<protein>
    <recommendedName>
        <fullName evidence="4">ABC transporter permease</fullName>
    </recommendedName>
</protein>
<evidence type="ECO:0000256" key="1">
    <source>
        <dbReference type="SAM" id="Phobius"/>
    </source>
</evidence>
<gene>
    <name evidence="2" type="ORF">ACFSC3_01335</name>
</gene>
<sequence length="586" mass="62203">MSELYVAELRRFARWAAGLAVLHILALLMLDYLFPGISDDDEICNLAATVYAACGAVFGVYQAASYARLNHWIALLHRPVAPWRIMAGVVGAGATTVVGVMLPPLLLLIASQTLGVDRVVDARHWLMPSAATLFALIGFLGGSYAAVAPRRYGWTGLAAAAVLMIGNLAYGAAALLLPALTVVLLALLTAGAFRPDRTRAATQPVLLGLSALAAAFTIFFMLLMGGGLVYHLSLAALGRNALVNAGAATPGGLVQSSRANSDELIASALGRAAPDLRGVEVVRLPNSFDWLPRRGEMTRSVASQLTDTRRGIAYTYSHDANPYVGLRLKDRRPVGELRPDGDFPAPPISVGDDMVSSGGALYRLDPATGRIVRLLQLPAGETIVARPRPVGRQVAVLGDRALYLYDRSVMTGQATIAPAAIPLGGAVGDIRRIDAAPLPDRTIVSIFFGQNSIEGPLPASQRVVSVAPDGRITPLAARSFAPEFDDTMRFRATWISPVIYTLAEGAERIGAVEAANERQADVVVPSGVWVRAALLALVAAIGTAILARRRRLSAMATGLWSLASLIFSLPMVLAFALIERRRPVDY</sequence>
<feature type="transmembrane region" description="Helical" evidence="1">
    <location>
        <begin position="125"/>
        <end position="145"/>
    </location>
</feature>
<evidence type="ECO:0000313" key="3">
    <source>
        <dbReference type="Proteomes" id="UP001597283"/>
    </source>
</evidence>
<dbReference type="InterPro" id="IPR015943">
    <property type="entry name" value="WD40/YVTN_repeat-like_dom_sf"/>
</dbReference>
<dbReference type="RefSeq" id="WP_380937964.1">
    <property type="nucleotide sequence ID" value="NZ_JBHUFC010000001.1"/>
</dbReference>
<dbReference type="SUPFAM" id="SSF50969">
    <property type="entry name" value="YVTN repeat-like/Quinoprotein amine dehydrogenase"/>
    <property type="match status" value="1"/>
</dbReference>
<organism evidence="2 3">
    <name type="scientific">Sphingomonas floccifaciens</name>
    <dbReference type="NCBI Taxonomy" id="1844115"/>
    <lineage>
        <taxon>Bacteria</taxon>
        <taxon>Pseudomonadati</taxon>
        <taxon>Pseudomonadota</taxon>
        <taxon>Alphaproteobacteria</taxon>
        <taxon>Sphingomonadales</taxon>
        <taxon>Sphingomonadaceae</taxon>
        <taxon>Sphingomonas</taxon>
    </lineage>
</organism>
<feature type="transmembrane region" description="Helical" evidence="1">
    <location>
        <begin position="205"/>
        <end position="230"/>
    </location>
</feature>
<keyword evidence="3" id="KW-1185">Reference proteome</keyword>
<feature type="transmembrane region" description="Helical" evidence="1">
    <location>
        <begin position="46"/>
        <end position="64"/>
    </location>
</feature>
<feature type="transmembrane region" description="Helical" evidence="1">
    <location>
        <begin position="85"/>
        <end position="110"/>
    </location>
</feature>
<name>A0ABW4NA65_9SPHN</name>
<evidence type="ECO:0008006" key="4">
    <source>
        <dbReference type="Google" id="ProtNLM"/>
    </source>
</evidence>
<dbReference type="Gene3D" id="2.130.10.10">
    <property type="entry name" value="YVTN repeat-like/Quinoprotein amine dehydrogenase"/>
    <property type="match status" value="1"/>
</dbReference>